<evidence type="ECO:0000256" key="4">
    <source>
        <dbReference type="ARBA" id="ARBA00023015"/>
    </source>
</evidence>
<evidence type="ECO:0000256" key="1">
    <source>
        <dbReference type="ARBA" id="ARBA00005952"/>
    </source>
</evidence>
<keyword evidence="3 6" id="KW-0694">RNA-binding</keyword>
<dbReference type="HAMAP" id="MF_00073">
    <property type="entry name" value="NusB"/>
    <property type="match status" value="1"/>
</dbReference>
<protein>
    <recommendedName>
        <fullName evidence="6">Transcription antitermination protein NusB</fullName>
    </recommendedName>
    <alternativeName>
        <fullName evidence="6">Antitermination factor NusB</fullName>
    </alternativeName>
</protein>
<comment type="function">
    <text evidence="6">Involved in transcription antitermination. Required for transcription of ribosomal RNA (rRNA) genes. Binds specifically to the boxA antiterminator sequence of the ribosomal RNA (rrn) operons.</text>
</comment>
<comment type="similarity">
    <text evidence="1 6">Belongs to the NusB family.</text>
</comment>
<evidence type="ECO:0000256" key="2">
    <source>
        <dbReference type="ARBA" id="ARBA00022814"/>
    </source>
</evidence>
<dbReference type="Pfam" id="PF01029">
    <property type="entry name" value="NusB"/>
    <property type="match status" value="1"/>
</dbReference>
<comment type="caution">
    <text evidence="8">The sequence shown here is derived from an EMBL/GenBank/DDBJ whole genome shotgun (WGS) entry which is preliminary data.</text>
</comment>
<dbReference type="GO" id="GO:0031564">
    <property type="term" value="P:transcription antitermination"/>
    <property type="evidence" value="ECO:0007669"/>
    <property type="project" value="UniProtKB-KW"/>
</dbReference>
<accession>A0A832MLW0</accession>
<dbReference type="GO" id="GO:0003723">
    <property type="term" value="F:RNA binding"/>
    <property type="evidence" value="ECO:0007669"/>
    <property type="project" value="UniProtKB-UniRule"/>
</dbReference>
<organism evidence="8">
    <name type="scientific">Eiseniibacteriota bacterium</name>
    <dbReference type="NCBI Taxonomy" id="2212470"/>
    <lineage>
        <taxon>Bacteria</taxon>
        <taxon>Candidatus Eiseniibacteriota</taxon>
    </lineage>
</organism>
<evidence type="ECO:0000256" key="3">
    <source>
        <dbReference type="ARBA" id="ARBA00022884"/>
    </source>
</evidence>
<dbReference type="AlphaFoldDB" id="A0A832MLW0"/>
<dbReference type="GO" id="GO:0005829">
    <property type="term" value="C:cytosol"/>
    <property type="evidence" value="ECO:0007669"/>
    <property type="project" value="TreeGrafter"/>
</dbReference>
<dbReference type="Gene3D" id="1.10.940.10">
    <property type="entry name" value="NusB-like"/>
    <property type="match status" value="1"/>
</dbReference>
<evidence type="ECO:0000313" key="8">
    <source>
        <dbReference type="EMBL" id="HGZ42233.1"/>
    </source>
</evidence>
<dbReference type="PANTHER" id="PTHR11078">
    <property type="entry name" value="N UTILIZATION SUBSTANCE PROTEIN B-RELATED"/>
    <property type="match status" value="1"/>
</dbReference>
<proteinExistence type="inferred from homology"/>
<evidence type="ECO:0000256" key="6">
    <source>
        <dbReference type="HAMAP-Rule" id="MF_00073"/>
    </source>
</evidence>
<dbReference type="InterPro" id="IPR035926">
    <property type="entry name" value="NusB-like_sf"/>
</dbReference>
<dbReference type="EMBL" id="DSQF01000003">
    <property type="protein sequence ID" value="HGZ42233.1"/>
    <property type="molecule type" value="Genomic_DNA"/>
</dbReference>
<keyword evidence="2 6" id="KW-0889">Transcription antitermination</keyword>
<dbReference type="InterPro" id="IPR011605">
    <property type="entry name" value="NusB_fam"/>
</dbReference>
<evidence type="ECO:0000259" key="7">
    <source>
        <dbReference type="Pfam" id="PF01029"/>
    </source>
</evidence>
<evidence type="ECO:0000256" key="5">
    <source>
        <dbReference type="ARBA" id="ARBA00023163"/>
    </source>
</evidence>
<name>A0A832MLW0_UNCEI</name>
<dbReference type="PANTHER" id="PTHR11078:SF3">
    <property type="entry name" value="ANTITERMINATION NUSB DOMAIN-CONTAINING PROTEIN"/>
    <property type="match status" value="1"/>
</dbReference>
<dbReference type="GO" id="GO:0006353">
    <property type="term" value="P:DNA-templated transcription termination"/>
    <property type="evidence" value="ECO:0007669"/>
    <property type="project" value="UniProtKB-UniRule"/>
</dbReference>
<reference evidence="8" key="1">
    <citation type="journal article" date="2020" name="mSystems">
        <title>Genome- and Community-Level Interaction Insights into Carbon Utilization and Element Cycling Functions of Hydrothermarchaeota in Hydrothermal Sediment.</title>
        <authorList>
            <person name="Zhou Z."/>
            <person name="Liu Y."/>
            <person name="Xu W."/>
            <person name="Pan J."/>
            <person name="Luo Z.H."/>
            <person name="Li M."/>
        </authorList>
    </citation>
    <scope>NUCLEOTIDE SEQUENCE [LARGE SCALE GENOMIC DNA]</scope>
    <source>
        <strain evidence="8">SpSt-381</strain>
    </source>
</reference>
<keyword evidence="4 6" id="KW-0805">Transcription regulation</keyword>
<dbReference type="SUPFAM" id="SSF48013">
    <property type="entry name" value="NusB-like"/>
    <property type="match status" value="1"/>
</dbReference>
<sequence length="144" mass="15689">MSARGAGTRRRAREAAFRVAYQADANGEAVLATWRAREAEEALSADGHALVDDVVRTLSRDLADVDARLREAAEHWPVERLAATDRAVLRVAVAELVARPGTPARVVLDEAVEIARTFGTEESGRFVNGVLDRVARALRPEEFA</sequence>
<gene>
    <name evidence="6 8" type="primary">nusB</name>
    <name evidence="8" type="ORF">ENR23_02195</name>
</gene>
<keyword evidence="5 6" id="KW-0804">Transcription</keyword>
<feature type="domain" description="NusB/RsmB/TIM44" evidence="7">
    <location>
        <begin position="10"/>
        <end position="136"/>
    </location>
</feature>
<dbReference type="InterPro" id="IPR006027">
    <property type="entry name" value="NusB_RsmB_TIM44"/>
</dbReference>
<dbReference type="NCBIfam" id="TIGR01951">
    <property type="entry name" value="nusB"/>
    <property type="match status" value="1"/>
</dbReference>